<comment type="caution">
    <text evidence="6">The sequence shown here is derived from an EMBL/GenBank/DDBJ whole genome shotgun (WGS) entry which is preliminary data.</text>
</comment>
<evidence type="ECO:0000256" key="1">
    <source>
        <dbReference type="ARBA" id="ARBA00008072"/>
    </source>
</evidence>
<dbReference type="PANTHER" id="PTHR45348">
    <property type="entry name" value="HYPOTHETICAL OXIDOREDUCTASE (EUROFUNG)"/>
    <property type="match status" value="1"/>
</dbReference>
<protein>
    <recommendedName>
        <fullName evidence="5">Alcohol dehydrogenase-like N-terminal domain-containing protein</fullName>
    </recommendedName>
</protein>
<dbReference type="InterPro" id="IPR011032">
    <property type="entry name" value="GroES-like_sf"/>
</dbReference>
<evidence type="ECO:0000256" key="3">
    <source>
        <dbReference type="ARBA" id="ARBA00022857"/>
    </source>
</evidence>
<accession>A0A4V3UQB2</accession>
<organism evidence="6 7">
    <name type="scientific">Aspergillus tanneri</name>
    <dbReference type="NCBI Taxonomy" id="1220188"/>
    <lineage>
        <taxon>Eukaryota</taxon>
        <taxon>Fungi</taxon>
        <taxon>Dikarya</taxon>
        <taxon>Ascomycota</taxon>
        <taxon>Pezizomycotina</taxon>
        <taxon>Eurotiomycetes</taxon>
        <taxon>Eurotiomycetidae</taxon>
        <taxon>Eurotiales</taxon>
        <taxon>Aspergillaceae</taxon>
        <taxon>Aspergillus</taxon>
        <taxon>Aspergillus subgen. Circumdati</taxon>
    </lineage>
</organism>
<evidence type="ECO:0000313" key="7">
    <source>
        <dbReference type="Proteomes" id="UP000308092"/>
    </source>
</evidence>
<dbReference type="GO" id="GO:0016651">
    <property type="term" value="F:oxidoreductase activity, acting on NAD(P)H"/>
    <property type="evidence" value="ECO:0007669"/>
    <property type="project" value="InterPro"/>
</dbReference>
<dbReference type="STRING" id="1220188.A0A4V3UQB2"/>
<name>A0A4V3UQB2_9EURO</name>
<dbReference type="VEuPathDB" id="FungiDB:EYZ11_002155"/>
<dbReference type="Proteomes" id="UP000308092">
    <property type="component" value="Unassembled WGS sequence"/>
</dbReference>
<reference evidence="6 7" key="1">
    <citation type="submission" date="2019-03" db="EMBL/GenBank/DDBJ databases">
        <title>The genome sequence of a newly discovered highly antifungal drug resistant Aspergillus species, Aspergillus tanneri NIH 1004.</title>
        <authorList>
            <person name="Mounaud S."/>
            <person name="Singh I."/>
            <person name="Joardar V."/>
            <person name="Pakala S."/>
            <person name="Pakala S."/>
            <person name="Venepally P."/>
            <person name="Hoover J."/>
            <person name="Nierman W."/>
            <person name="Chung J."/>
            <person name="Losada L."/>
        </authorList>
    </citation>
    <scope>NUCLEOTIDE SEQUENCE [LARGE SCALE GENOMIC DNA]</scope>
    <source>
        <strain evidence="6 7">NIH1004</strain>
    </source>
</reference>
<comment type="similarity">
    <text evidence="1">Belongs to the zinc-containing alcohol dehydrogenase family.</text>
</comment>
<evidence type="ECO:0000256" key="4">
    <source>
        <dbReference type="ARBA" id="ARBA00023002"/>
    </source>
</evidence>
<dbReference type="InterPro" id="IPR013154">
    <property type="entry name" value="ADH-like_N"/>
</dbReference>
<keyword evidence="7" id="KW-1185">Reference proteome</keyword>
<gene>
    <name evidence="6" type="ORF">EYZ11_002155</name>
</gene>
<dbReference type="SUPFAM" id="SSF50129">
    <property type="entry name" value="GroES-like"/>
    <property type="match status" value="1"/>
</dbReference>
<proteinExistence type="inferred from homology"/>
<evidence type="ECO:0000256" key="2">
    <source>
        <dbReference type="ARBA" id="ARBA00022741"/>
    </source>
</evidence>
<dbReference type="PANTHER" id="PTHR45348:SF2">
    <property type="entry name" value="ZINC-TYPE ALCOHOL DEHYDROGENASE-LIKE PROTEIN C2E1P3.01"/>
    <property type="match status" value="1"/>
</dbReference>
<evidence type="ECO:0000259" key="5">
    <source>
        <dbReference type="Pfam" id="PF08240"/>
    </source>
</evidence>
<keyword evidence="4" id="KW-0560">Oxidoreductase</keyword>
<dbReference type="GO" id="GO:0000166">
    <property type="term" value="F:nucleotide binding"/>
    <property type="evidence" value="ECO:0007669"/>
    <property type="project" value="UniProtKB-KW"/>
</dbReference>
<feature type="domain" description="Alcohol dehydrogenase-like N-terminal" evidence="5">
    <location>
        <begin position="33"/>
        <end position="143"/>
    </location>
</feature>
<dbReference type="Pfam" id="PF08240">
    <property type="entry name" value="ADH_N"/>
    <property type="match status" value="1"/>
</dbReference>
<dbReference type="AlphaFoldDB" id="A0A4V3UQB2"/>
<dbReference type="Gene3D" id="3.90.180.10">
    <property type="entry name" value="Medium-chain alcohol dehydrogenases, catalytic domain"/>
    <property type="match status" value="1"/>
</dbReference>
<evidence type="ECO:0000313" key="6">
    <source>
        <dbReference type="EMBL" id="THC98374.1"/>
    </source>
</evidence>
<keyword evidence="2" id="KW-0547">Nucleotide-binding</keyword>
<dbReference type="EMBL" id="SOSA01000046">
    <property type="protein sequence ID" value="THC98374.1"/>
    <property type="molecule type" value="Genomic_DNA"/>
</dbReference>
<dbReference type="InterPro" id="IPR047122">
    <property type="entry name" value="Trans-enoyl_RdTase-like"/>
</dbReference>
<keyword evidence="3" id="KW-0521">NADP</keyword>
<sequence>MGERLNTSLVVQIPEGHSPNLMQEDLPLPSPGSRQALVKLSHAAQNPTDDIDAFNPLRLHIVRKCIHRGSHFVVLSFDANTFGDGAVLGCDFVGELVELGNDVRRIAKGDIVVGLVRECDIEGLVAYTQYTLASERLCFKVPKTLSRECASTVPLAAATA</sequence>